<name>A0A9W6YNN9_AMBMO</name>
<dbReference type="EMBL" id="BSXU01000507">
    <property type="protein sequence ID" value="GMG20921.1"/>
    <property type="molecule type" value="Genomic_DNA"/>
</dbReference>
<evidence type="ECO:0000313" key="4">
    <source>
        <dbReference type="Proteomes" id="UP001165063"/>
    </source>
</evidence>
<evidence type="ECO:0000256" key="2">
    <source>
        <dbReference type="SAM" id="Phobius"/>
    </source>
</evidence>
<accession>A0A9W6YNN9</accession>
<dbReference type="InterPro" id="IPR014805">
    <property type="entry name" value="SKG6/TOS2-like"/>
</dbReference>
<gene>
    <name evidence="3" type="ORF">Amon01_000159200</name>
</gene>
<keyword evidence="2" id="KW-0812">Transmembrane</keyword>
<comment type="caution">
    <text evidence="3">The sequence shown here is derived from an EMBL/GenBank/DDBJ whole genome shotgun (WGS) entry which is preliminary data.</text>
</comment>
<organism evidence="3 4">
    <name type="scientific">Ambrosiozyma monospora</name>
    <name type="common">Yeast</name>
    <name type="synonym">Endomycopsis monosporus</name>
    <dbReference type="NCBI Taxonomy" id="43982"/>
    <lineage>
        <taxon>Eukaryota</taxon>
        <taxon>Fungi</taxon>
        <taxon>Dikarya</taxon>
        <taxon>Ascomycota</taxon>
        <taxon>Saccharomycotina</taxon>
        <taxon>Pichiomycetes</taxon>
        <taxon>Pichiales</taxon>
        <taxon>Pichiaceae</taxon>
        <taxon>Ambrosiozyma</taxon>
    </lineage>
</organism>
<feature type="compositionally biased region" description="Low complexity" evidence="1">
    <location>
        <begin position="107"/>
        <end position="119"/>
    </location>
</feature>
<dbReference type="AlphaFoldDB" id="A0A9W6YNN9"/>
<dbReference type="Proteomes" id="UP001165063">
    <property type="component" value="Unassembled WGS sequence"/>
</dbReference>
<dbReference type="Pfam" id="PF08693">
    <property type="entry name" value="SKG6"/>
    <property type="match status" value="1"/>
</dbReference>
<keyword evidence="4" id="KW-1185">Reference proteome</keyword>
<keyword evidence="2" id="KW-1133">Transmembrane helix</keyword>
<feature type="transmembrane region" description="Helical" evidence="2">
    <location>
        <begin position="41"/>
        <end position="61"/>
    </location>
</feature>
<evidence type="ECO:0000256" key="1">
    <source>
        <dbReference type="SAM" id="MobiDB-lite"/>
    </source>
</evidence>
<protein>
    <submittedName>
        <fullName evidence="3">Unnamed protein product</fullName>
    </submittedName>
</protein>
<keyword evidence="2" id="KW-0472">Membrane</keyword>
<reference evidence="3" key="1">
    <citation type="submission" date="2023-04" db="EMBL/GenBank/DDBJ databases">
        <title>Ambrosiozyma monospora NBRC 1965.</title>
        <authorList>
            <person name="Ichikawa N."/>
            <person name="Sato H."/>
            <person name="Tonouchi N."/>
        </authorList>
    </citation>
    <scope>NUCLEOTIDE SEQUENCE</scope>
    <source>
        <strain evidence="3">NBRC 1965</strain>
    </source>
</reference>
<evidence type="ECO:0000313" key="3">
    <source>
        <dbReference type="EMBL" id="GMG20921.1"/>
    </source>
</evidence>
<proteinExistence type="predicted"/>
<feature type="region of interest" description="Disordered" evidence="1">
    <location>
        <begin position="101"/>
        <end position="126"/>
    </location>
</feature>
<sequence>MILPITILQAFSKRDDDKDCSGENSDSQMCQTGTTTSTTTIVLAVVLPVCALAIGLGFMTWKGYQRNKKEVLDDADDNRPDNDYIGENNVQIPDYLEPDLKKIHGGPYYNPSANNSSNPFKDPNEK</sequence>